<evidence type="ECO:0000256" key="4">
    <source>
        <dbReference type="ARBA" id="ARBA00022679"/>
    </source>
</evidence>
<feature type="domain" description="Glycosyltransferase 2-like" evidence="12">
    <location>
        <begin position="45"/>
        <end position="167"/>
    </location>
</feature>
<feature type="transmembrane region" description="Helical" evidence="11">
    <location>
        <begin position="279"/>
        <end position="297"/>
    </location>
</feature>
<dbReference type="PANTHER" id="PTHR43646:SF2">
    <property type="entry name" value="GLYCOSYLTRANSFERASE 2-LIKE DOMAIN-CONTAINING PROTEIN"/>
    <property type="match status" value="1"/>
</dbReference>
<feature type="transmembrane region" description="Helical" evidence="11">
    <location>
        <begin position="309"/>
        <end position="329"/>
    </location>
</feature>
<dbReference type="GO" id="GO:0016117">
    <property type="term" value="P:carotenoid biosynthetic process"/>
    <property type="evidence" value="ECO:0007669"/>
    <property type="project" value="UniProtKB-KW"/>
</dbReference>
<dbReference type="Pfam" id="PF00535">
    <property type="entry name" value="Glycos_transf_2"/>
    <property type="match status" value="1"/>
</dbReference>
<keyword evidence="14" id="KW-1185">Reference proteome</keyword>
<dbReference type="Proteomes" id="UP000199668">
    <property type="component" value="Unassembled WGS sequence"/>
</dbReference>
<evidence type="ECO:0000256" key="7">
    <source>
        <dbReference type="ARBA" id="ARBA00037281"/>
    </source>
</evidence>
<dbReference type="InterPro" id="IPR001173">
    <property type="entry name" value="Glyco_trans_2-like"/>
</dbReference>
<accession>A0A1I4P4Q6</accession>
<evidence type="ECO:0000259" key="12">
    <source>
        <dbReference type="Pfam" id="PF00535"/>
    </source>
</evidence>
<keyword evidence="4 13" id="KW-0808">Transferase</keyword>
<proteinExistence type="inferred from homology"/>
<dbReference type="OrthoDB" id="9806525at2"/>
<keyword evidence="11" id="KW-0812">Transmembrane</keyword>
<keyword evidence="5" id="KW-0125">Carotenoid biosynthesis</keyword>
<evidence type="ECO:0000313" key="14">
    <source>
        <dbReference type="Proteomes" id="UP000199668"/>
    </source>
</evidence>
<dbReference type="Gene3D" id="3.90.550.10">
    <property type="entry name" value="Spore Coat Polysaccharide Biosynthesis Protein SpsA, Chain A"/>
    <property type="match status" value="1"/>
</dbReference>
<keyword evidence="11" id="KW-1133">Transmembrane helix</keyword>
<comment type="pathway">
    <text evidence="8">Carotenoid biosynthesis; staphyloxanthin biosynthesis; staphyloxanthin from farnesyl diphosphate: step 4/5.</text>
</comment>
<dbReference type="GO" id="GO:0005886">
    <property type="term" value="C:plasma membrane"/>
    <property type="evidence" value="ECO:0007669"/>
    <property type="project" value="UniProtKB-SubCell"/>
</dbReference>
<dbReference type="RefSeq" id="WP_090927689.1">
    <property type="nucleotide sequence ID" value="NZ_FOTY01000023.1"/>
</dbReference>
<dbReference type="SUPFAM" id="SSF53448">
    <property type="entry name" value="Nucleotide-diphospho-sugar transferases"/>
    <property type="match status" value="1"/>
</dbReference>
<name>A0A1I4P4Q6_9BACI</name>
<comment type="similarity">
    <text evidence="9">Belongs to the glycosyltransferase 2 family. CrtQ subfamily.</text>
</comment>
<dbReference type="STRING" id="266892.SAMN04488054_1239"/>
<dbReference type="EMBL" id="FOTY01000023">
    <property type="protein sequence ID" value="SFM22625.1"/>
    <property type="molecule type" value="Genomic_DNA"/>
</dbReference>
<evidence type="ECO:0000256" key="11">
    <source>
        <dbReference type="SAM" id="Phobius"/>
    </source>
</evidence>
<feature type="transmembrane region" description="Helical" evidence="11">
    <location>
        <begin position="335"/>
        <end position="360"/>
    </location>
</feature>
<comment type="function">
    <text evidence="7">Catalyzes the glycosylation of 4,4'-diaponeurosporenoate, i.e. the esterification of glucose at the C1'' position with the carboxyl group of 4,4'-diaponeurosporenic acid, to form glycosyl-4,4'-diaponeurosporenoate. This is a step in the biosynthesis of staphyloxanthin, an orange pigment present in most staphylococci strains.</text>
</comment>
<protein>
    <recommendedName>
        <fullName evidence="10">4,4'-diaponeurosporenoate glycosyltransferase</fullName>
    </recommendedName>
</protein>
<reference evidence="13 14" key="1">
    <citation type="submission" date="2016-10" db="EMBL/GenBank/DDBJ databases">
        <authorList>
            <person name="de Groot N.N."/>
        </authorList>
    </citation>
    <scope>NUCLEOTIDE SEQUENCE [LARGE SCALE GENOMIC DNA]</scope>
    <source>
        <strain evidence="13 14">CGMCC 1.6134</strain>
    </source>
</reference>
<sequence length="376" mass="41080">MLTFLFGAAVVLAAAGVAAGAWMLWRIPVPAETGGTPEKGVADVTVIIPARNEARRIRPLLESMRRQTVQPLEILVVDDASNDDTAAIAASCGAEVLPNKELEEGWTGKSAACWLGAQRAAGDRLLFLDADTVLREKDSLHRIRSAFDENGGRGLLSVQPYHVMHEGYEYLSAWFNVIVMAGMNVFTPRGTALREAGSFGPCIMCLGSDYFAAGGHKGVREAVMDDLELGAAFRRSGFPVFCYGGRGIIDFRMYPEGFRSLVEGWTKNFGTASQATHPFVTVLISLWISGGMAGMLLPPAALLFPLPGWTAFAAAAAYGVYVMHTAWLARRTGTFPRWIFLFFPVLLLFFLGLFLWSLYLTNVRGTVTWRGRKINV</sequence>
<keyword evidence="3" id="KW-0328">Glycosyltransferase</keyword>
<dbReference type="GO" id="GO:0016757">
    <property type="term" value="F:glycosyltransferase activity"/>
    <property type="evidence" value="ECO:0007669"/>
    <property type="project" value="UniProtKB-KW"/>
</dbReference>
<dbReference type="AlphaFoldDB" id="A0A1I4P4Q6"/>
<comment type="subcellular location">
    <subcellularLocation>
        <location evidence="1">Cell membrane</location>
    </subcellularLocation>
</comment>
<gene>
    <name evidence="13" type="ORF">SAMN04488054_1239</name>
</gene>
<evidence type="ECO:0000256" key="10">
    <source>
        <dbReference type="ARBA" id="ARBA00040345"/>
    </source>
</evidence>
<evidence type="ECO:0000313" key="13">
    <source>
        <dbReference type="EMBL" id="SFM22625.1"/>
    </source>
</evidence>
<dbReference type="PANTHER" id="PTHR43646">
    <property type="entry name" value="GLYCOSYLTRANSFERASE"/>
    <property type="match status" value="1"/>
</dbReference>
<organism evidence="13 14">
    <name type="scientific">Salibacterium qingdaonense</name>
    <dbReference type="NCBI Taxonomy" id="266892"/>
    <lineage>
        <taxon>Bacteria</taxon>
        <taxon>Bacillati</taxon>
        <taxon>Bacillota</taxon>
        <taxon>Bacilli</taxon>
        <taxon>Bacillales</taxon>
        <taxon>Bacillaceae</taxon>
    </lineage>
</organism>
<evidence type="ECO:0000256" key="5">
    <source>
        <dbReference type="ARBA" id="ARBA00022746"/>
    </source>
</evidence>
<evidence type="ECO:0000256" key="6">
    <source>
        <dbReference type="ARBA" id="ARBA00023136"/>
    </source>
</evidence>
<evidence type="ECO:0000256" key="3">
    <source>
        <dbReference type="ARBA" id="ARBA00022676"/>
    </source>
</evidence>
<dbReference type="InterPro" id="IPR029044">
    <property type="entry name" value="Nucleotide-diphossugar_trans"/>
</dbReference>
<evidence type="ECO:0000256" key="9">
    <source>
        <dbReference type="ARBA" id="ARBA00038120"/>
    </source>
</evidence>
<evidence type="ECO:0000256" key="1">
    <source>
        <dbReference type="ARBA" id="ARBA00004236"/>
    </source>
</evidence>
<keyword evidence="2" id="KW-1003">Cell membrane</keyword>
<evidence type="ECO:0000256" key="8">
    <source>
        <dbReference type="ARBA" id="ARBA00037904"/>
    </source>
</evidence>
<keyword evidence="6 11" id="KW-0472">Membrane</keyword>
<evidence type="ECO:0000256" key="2">
    <source>
        <dbReference type="ARBA" id="ARBA00022475"/>
    </source>
</evidence>
<dbReference type="CDD" id="cd00761">
    <property type="entry name" value="Glyco_tranf_GTA_type"/>
    <property type="match status" value="1"/>
</dbReference>